<dbReference type="PANTHER" id="PTHR43557:SF2">
    <property type="entry name" value="RIESKE DOMAIN-CONTAINING PROTEIN-RELATED"/>
    <property type="match status" value="1"/>
</dbReference>
<dbReference type="Pfam" id="PF07992">
    <property type="entry name" value="Pyr_redox_2"/>
    <property type="match status" value="1"/>
</dbReference>
<evidence type="ECO:0000259" key="5">
    <source>
        <dbReference type="Pfam" id="PF07992"/>
    </source>
</evidence>
<evidence type="ECO:0000256" key="2">
    <source>
        <dbReference type="ARBA" id="ARBA00022630"/>
    </source>
</evidence>
<evidence type="ECO:0000313" key="8">
    <source>
        <dbReference type="Proteomes" id="UP000326838"/>
    </source>
</evidence>
<evidence type="ECO:0000256" key="3">
    <source>
        <dbReference type="ARBA" id="ARBA00022827"/>
    </source>
</evidence>
<keyword evidence="2" id="KW-0285">Flavoprotein</keyword>
<dbReference type="PRINTS" id="PR00411">
    <property type="entry name" value="PNDRDTASEI"/>
</dbReference>
<keyword evidence="8" id="KW-1185">Reference proteome</keyword>
<dbReference type="AlphaFoldDB" id="A0A5N0TRI2"/>
<dbReference type="RefSeq" id="WP_150891803.1">
    <property type="nucleotide sequence ID" value="NZ_VYUY01000003.1"/>
</dbReference>
<dbReference type="SUPFAM" id="SSF51905">
    <property type="entry name" value="FAD/NAD(P)-binding domain"/>
    <property type="match status" value="1"/>
</dbReference>
<dbReference type="EMBL" id="VYUY01000003">
    <property type="protein sequence ID" value="KAA9135949.1"/>
    <property type="molecule type" value="Genomic_DNA"/>
</dbReference>
<name>A0A5N0TRI2_9MICO</name>
<feature type="domain" description="FAD/NAD(P)-binding" evidence="5">
    <location>
        <begin position="6"/>
        <end position="282"/>
    </location>
</feature>
<dbReference type="InterPro" id="IPR016156">
    <property type="entry name" value="FAD/NAD-linked_Rdtase_dimer_sf"/>
</dbReference>
<sequence length="408" mass="42045">MTELRRVVIVGGGIAGWTVATSLRDGGYDGEIVLVEREPACYDRPPLSKTALIDDAPLDALAFADPVATAGLRLDVRCGRSAVRLDAPQRAVVLDDGTRLAADAVVLSTGGRAREGTFPGAQLPGVLTLRTYADVVAARALRGRTIAVVGGGLIGAEAAAAFRLAGSPVVLIDPNAVPGSRVFGPTMAAHLHGMHVANGVDVRTDTVAAVTEDRGRLRVTLTHGAPVTVDGVLVGTGIRLDTALAADGGVEVSDGIVVDADGRTSVPGIFAAGDVTRRRMPVGLAASRGHWDAARRDGLAVAAAILGRPAEPAGADWFWSDRYGHHVEVVGDMSASGAEIVRPGQHPTVFRIDGGMLRAAASVDDPMSVRAARRLIERGVAVEADLLADPAIPLRSLLQKTASAVSPS</sequence>
<keyword evidence="3" id="KW-0274">FAD</keyword>
<dbReference type="Pfam" id="PF14759">
    <property type="entry name" value="Reductase_C"/>
    <property type="match status" value="1"/>
</dbReference>
<comment type="cofactor">
    <cofactor evidence="1">
        <name>FAD</name>
        <dbReference type="ChEBI" id="CHEBI:57692"/>
    </cofactor>
</comment>
<dbReference type="Gene3D" id="3.30.390.30">
    <property type="match status" value="1"/>
</dbReference>
<protein>
    <submittedName>
        <fullName evidence="7">Uncharacterized protein</fullName>
    </submittedName>
</protein>
<evidence type="ECO:0000256" key="1">
    <source>
        <dbReference type="ARBA" id="ARBA00001974"/>
    </source>
</evidence>
<reference evidence="8" key="1">
    <citation type="submission" date="2019-09" db="EMBL/GenBank/DDBJ databases">
        <title>Mumia zhuanghuii sp. nov. isolated from the intestinal contents of plateau pika (Ochotona curzoniae) in the Qinghai-Tibet plateau of China.</title>
        <authorList>
            <person name="Tian Z."/>
        </authorList>
    </citation>
    <scope>NUCLEOTIDE SEQUENCE [LARGE SCALE GENOMIC DNA]</scope>
    <source>
        <strain evidence="8">L-033</strain>
    </source>
</reference>
<proteinExistence type="predicted"/>
<dbReference type="PRINTS" id="PR00368">
    <property type="entry name" value="FADPNR"/>
</dbReference>
<organism evidence="7 8">
    <name type="scientific">Microbacterium caowuchunii</name>
    <dbReference type="NCBI Taxonomy" id="2614638"/>
    <lineage>
        <taxon>Bacteria</taxon>
        <taxon>Bacillati</taxon>
        <taxon>Actinomycetota</taxon>
        <taxon>Actinomycetes</taxon>
        <taxon>Micrococcales</taxon>
        <taxon>Microbacteriaceae</taxon>
        <taxon>Microbacterium</taxon>
    </lineage>
</organism>
<dbReference type="GO" id="GO:0016651">
    <property type="term" value="F:oxidoreductase activity, acting on NAD(P)H"/>
    <property type="evidence" value="ECO:0007669"/>
    <property type="project" value="TreeGrafter"/>
</dbReference>
<dbReference type="InterPro" id="IPR023753">
    <property type="entry name" value="FAD/NAD-binding_dom"/>
</dbReference>
<feature type="domain" description="Reductase C-terminal" evidence="6">
    <location>
        <begin position="317"/>
        <end position="398"/>
    </location>
</feature>
<keyword evidence="4" id="KW-0560">Oxidoreductase</keyword>
<comment type="caution">
    <text evidence="7">The sequence shown here is derived from an EMBL/GenBank/DDBJ whole genome shotgun (WGS) entry which is preliminary data.</text>
</comment>
<dbReference type="Proteomes" id="UP000326838">
    <property type="component" value="Unassembled WGS sequence"/>
</dbReference>
<dbReference type="SUPFAM" id="SSF55424">
    <property type="entry name" value="FAD/NAD-linked reductases, dimerisation (C-terminal) domain"/>
    <property type="match status" value="1"/>
</dbReference>
<accession>A0A5N0TRI2</accession>
<evidence type="ECO:0000256" key="4">
    <source>
        <dbReference type="ARBA" id="ARBA00023002"/>
    </source>
</evidence>
<dbReference type="InterPro" id="IPR036188">
    <property type="entry name" value="FAD/NAD-bd_sf"/>
</dbReference>
<evidence type="ECO:0000313" key="7">
    <source>
        <dbReference type="EMBL" id="KAA9135949.1"/>
    </source>
</evidence>
<evidence type="ECO:0000259" key="6">
    <source>
        <dbReference type="Pfam" id="PF14759"/>
    </source>
</evidence>
<dbReference type="InterPro" id="IPR028202">
    <property type="entry name" value="Reductase_C"/>
</dbReference>
<dbReference type="InterPro" id="IPR050446">
    <property type="entry name" value="FAD-oxidoreductase/Apoptosis"/>
</dbReference>
<dbReference type="GO" id="GO:0005737">
    <property type="term" value="C:cytoplasm"/>
    <property type="evidence" value="ECO:0007669"/>
    <property type="project" value="TreeGrafter"/>
</dbReference>
<gene>
    <name evidence="7" type="ORF">F6B40_01875</name>
</gene>
<dbReference type="Gene3D" id="3.50.50.60">
    <property type="entry name" value="FAD/NAD(P)-binding domain"/>
    <property type="match status" value="2"/>
</dbReference>
<dbReference type="PANTHER" id="PTHR43557">
    <property type="entry name" value="APOPTOSIS-INDUCING FACTOR 1"/>
    <property type="match status" value="1"/>
</dbReference>